<dbReference type="EMBL" id="BEXT01000001">
    <property type="protein sequence ID" value="GBC59930.1"/>
    <property type="molecule type" value="Genomic_DNA"/>
</dbReference>
<sequence length="221" mass="25440">MNRIYVARKYVTTEGGAKHYYEEAVFGSYELAHAFIKKISDEEDDFFLSEIVDIPFNDDCSHDEKGLSVFDKNGNLLIKNAIGHAARKDEHESKNYIGKYKIGDIVFLRAYPWNKHSPAHKDTIAVISSVPVSLNKWIGDGNSINNWDNNYVVDCIRDGYMGHYHVEEKGIKLFEDKLPDNLKFLNLLSSHYQTGNVLPEKVFQEIVMGNIFIENVKHFEF</sequence>
<keyword evidence="2" id="KW-1185">Reference proteome</keyword>
<dbReference type="OrthoDB" id="9871382at2"/>
<evidence type="ECO:0000313" key="1">
    <source>
        <dbReference type="EMBL" id="GBC59930.1"/>
    </source>
</evidence>
<accession>A0A401FSL0</accession>
<comment type="caution">
    <text evidence="1">The sequence shown here is derived from an EMBL/GenBank/DDBJ whole genome shotgun (WGS) entry which is preliminary data.</text>
</comment>
<dbReference type="AlphaFoldDB" id="A0A401FSL0"/>
<proteinExistence type="predicted"/>
<dbReference type="Proteomes" id="UP000288096">
    <property type="component" value="Unassembled WGS sequence"/>
</dbReference>
<dbReference type="RefSeq" id="WP_124327398.1">
    <property type="nucleotide sequence ID" value="NZ_BEXT01000001.1"/>
</dbReference>
<reference evidence="2" key="1">
    <citation type="submission" date="2017-11" db="EMBL/GenBank/DDBJ databases">
        <authorList>
            <person name="Watanabe M."/>
            <person name="Kojima H."/>
        </authorList>
    </citation>
    <scope>NUCLEOTIDE SEQUENCE [LARGE SCALE GENOMIC DNA]</scope>
    <source>
        <strain evidence="2">Tokyo 01</strain>
    </source>
</reference>
<organism evidence="1 2">
    <name type="scientific">Desulfonema ishimotonii</name>
    <dbReference type="NCBI Taxonomy" id="45657"/>
    <lineage>
        <taxon>Bacteria</taxon>
        <taxon>Pseudomonadati</taxon>
        <taxon>Thermodesulfobacteriota</taxon>
        <taxon>Desulfobacteria</taxon>
        <taxon>Desulfobacterales</taxon>
        <taxon>Desulfococcaceae</taxon>
        <taxon>Desulfonema</taxon>
    </lineage>
</organism>
<gene>
    <name evidence="1" type="ORF">DENIS_0872</name>
</gene>
<protein>
    <submittedName>
        <fullName evidence="1">Uncharacterized protein</fullName>
    </submittedName>
</protein>
<evidence type="ECO:0000313" key="2">
    <source>
        <dbReference type="Proteomes" id="UP000288096"/>
    </source>
</evidence>
<name>A0A401FSL0_9BACT</name>
<reference evidence="2" key="2">
    <citation type="submission" date="2019-01" db="EMBL/GenBank/DDBJ databases">
        <title>Genome sequence of Desulfonema ishimotonii strain Tokyo 01.</title>
        <authorList>
            <person name="Fukui M."/>
        </authorList>
    </citation>
    <scope>NUCLEOTIDE SEQUENCE [LARGE SCALE GENOMIC DNA]</scope>
    <source>
        <strain evidence="2">Tokyo 01</strain>
    </source>
</reference>